<dbReference type="EMBL" id="JARK01001340">
    <property type="protein sequence ID" value="EYC31072.1"/>
    <property type="molecule type" value="Genomic_DNA"/>
</dbReference>
<evidence type="ECO:0000313" key="3">
    <source>
        <dbReference type="EMBL" id="EYC31072.1"/>
    </source>
</evidence>
<evidence type="ECO:0000256" key="2">
    <source>
        <dbReference type="SAM" id="SignalP"/>
    </source>
</evidence>
<feature type="compositionally biased region" description="Basic residues" evidence="1">
    <location>
        <begin position="68"/>
        <end position="78"/>
    </location>
</feature>
<reference evidence="4" key="1">
    <citation type="journal article" date="2015" name="Nat. Genet.">
        <title>The genome and transcriptome of the zoonotic hookworm Ancylostoma ceylanicum identify infection-specific gene families.</title>
        <authorList>
            <person name="Schwarz E.M."/>
            <person name="Hu Y."/>
            <person name="Antoshechkin I."/>
            <person name="Miller M.M."/>
            <person name="Sternberg P.W."/>
            <person name="Aroian R.V."/>
        </authorList>
    </citation>
    <scope>NUCLEOTIDE SEQUENCE</scope>
    <source>
        <strain evidence="4">HY135</strain>
    </source>
</reference>
<proteinExistence type="predicted"/>
<feature type="compositionally biased region" description="Basic and acidic residues" evidence="1">
    <location>
        <begin position="79"/>
        <end position="101"/>
    </location>
</feature>
<comment type="caution">
    <text evidence="3">The sequence shown here is derived from an EMBL/GenBank/DDBJ whole genome shotgun (WGS) entry which is preliminary data.</text>
</comment>
<feature type="signal peptide" evidence="2">
    <location>
        <begin position="1"/>
        <end position="26"/>
    </location>
</feature>
<feature type="region of interest" description="Disordered" evidence="1">
    <location>
        <begin position="67"/>
        <end position="118"/>
    </location>
</feature>
<keyword evidence="2" id="KW-0732">Signal</keyword>
<dbReference type="OrthoDB" id="6628709at2759"/>
<accession>A0A016VVP0</accession>
<name>A0A016VVP0_9BILA</name>
<sequence length="118" mass="13730">MEHLWTTLISYSFPLLLLIAILRTSASIERRIQDCLFQFFDRSLLVVCTQNRLPYPTRQAVEMDITSKRRRGAPKKRCKDAIRKDTEEAGVTKDNTQDRALCRGRTNTMDPATVRDKR</sequence>
<dbReference type="AlphaFoldDB" id="A0A016VVP0"/>
<evidence type="ECO:0000256" key="1">
    <source>
        <dbReference type="SAM" id="MobiDB-lite"/>
    </source>
</evidence>
<evidence type="ECO:0008006" key="5">
    <source>
        <dbReference type="Google" id="ProtNLM"/>
    </source>
</evidence>
<protein>
    <recommendedName>
        <fullName evidence="5">Secreted protein</fullName>
    </recommendedName>
</protein>
<keyword evidence="4" id="KW-1185">Reference proteome</keyword>
<dbReference type="Proteomes" id="UP000024635">
    <property type="component" value="Unassembled WGS sequence"/>
</dbReference>
<evidence type="ECO:0000313" key="4">
    <source>
        <dbReference type="Proteomes" id="UP000024635"/>
    </source>
</evidence>
<gene>
    <name evidence="3" type="primary">Acey_s0004.g1938</name>
    <name evidence="3" type="ORF">Y032_0004g1938</name>
</gene>
<feature type="chain" id="PRO_5001490573" description="Secreted protein" evidence="2">
    <location>
        <begin position="27"/>
        <end position="118"/>
    </location>
</feature>
<organism evidence="3 4">
    <name type="scientific">Ancylostoma ceylanicum</name>
    <dbReference type="NCBI Taxonomy" id="53326"/>
    <lineage>
        <taxon>Eukaryota</taxon>
        <taxon>Metazoa</taxon>
        <taxon>Ecdysozoa</taxon>
        <taxon>Nematoda</taxon>
        <taxon>Chromadorea</taxon>
        <taxon>Rhabditida</taxon>
        <taxon>Rhabditina</taxon>
        <taxon>Rhabditomorpha</taxon>
        <taxon>Strongyloidea</taxon>
        <taxon>Ancylostomatidae</taxon>
        <taxon>Ancylostomatinae</taxon>
        <taxon>Ancylostoma</taxon>
    </lineage>
</organism>